<evidence type="ECO:0000256" key="2">
    <source>
        <dbReference type="ARBA" id="ARBA00022729"/>
    </source>
</evidence>
<keyword evidence="3" id="KW-0677">Repeat</keyword>
<dbReference type="PANTHER" id="PTHR14949">
    <property type="entry name" value="EGF-LIKE-DOMAIN, MULTIPLE 7, 8"/>
    <property type="match status" value="1"/>
</dbReference>
<feature type="disulfide bond" evidence="7">
    <location>
        <begin position="105"/>
        <end position="115"/>
    </location>
</feature>
<dbReference type="InterPro" id="IPR011489">
    <property type="entry name" value="EMI_domain"/>
</dbReference>
<dbReference type="OMA" id="CEGQRIC"/>
<evidence type="ECO:0000256" key="9">
    <source>
        <dbReference type="SAM" id="SignalP"/>
    </source>
</evidence>
<dbReference type="SUPFAM" id="SSF57196">
    <property type="entry name" value="EGF/Laminin"/>
    <property type="match status" value="2"/>
</dbReference>
<feature type="domain" description="EMI" evidence="11">
    <location>
        <begin position="24"/>
        <end position="102"/>
    </location>
</feature>
<dbReference type="InterPro" id="IPR000742">
    <property type="entry name" value="EGF"/>
</dbReference>
<evidence type="ECO:0000256" key="5">
    <source>
        <dbReference type="ARBA" id="ARBA00023054"/>
    </source>
</evidence>
<evidence type="ECO:0000256" key="4">
    <source>
        <dbReference type="ARBA" id="ARBA00022837"/>
    </source>
</evidence>
<dbReference type="PROSITE" id="PS00022">
    <property type="entry name" value="EGF_1"/>
    <property type="match status" value="1"/>
</dbReference>
<feature type="region of interest" description="Disordered" evidence="8">
    <location>
        <begin position="176"/>
        <end position="202"/>
    </location>
</feature>
<reference evidence="12" key="4">
    <citation type="submission" date="2025-08" db="UniProtKB">
        <authorList>
            <consortium name="Ensembl"/>
        </authorList>
    </citation>
    <scope>IDENTIFICATION</scope>
</reference>
<evidence type="ECO:0000313" key="13">
    <source>
        <dbReference type="Proteomes" id="UP000314986"/>
    </source>
</evidence>
<dbReference type="InterPro" id="IPR049883">
    <property type="entry name" value="NOTCH1_EGF-like"/>
</dbReference>
<evidence type="ECO:0008006" key="14">
    <source>
        <dbReference type="Google" id="ProtNLM"/>
    </source>
</evidence>
<dbReference type="Ensembl" id="ENSCMIT00000027525.1">
    <property type="protein sequence ID" value="ENSCMIP00000027092.1"/>
    <property type="gene ID" value="ENSCMIG00000011802.1"/>
</dbReference>
<evidence type="ECO:0000256" key="1">
    <source>
        <dbReference type="ARBA" id="ARBA00022536"/>
    </source>
</evidence>
<evidence type="ECO:0000256" key="6">
    <source>
        <dbReference type="ARBA" id="ARBA00023157"/>
    </source>
</evidence>
<comment type="caution">
    <text evidence="7">Lacks conserved residue(s) required for the propagation of feature annotation.</text>
</comment>
<dbReference type="InterPro" id="IPR000152">
    <property type="entry name" value="EGF-type_Asp/Asn_hydroxyl_site"/>
</dbReference>
<reference evidence="13" key="2">
    <citation type="journal article" date="2007" name="PLoS Biol.">
        <title>Survey sequencing and comparative analysis of the elephant shark (Callorhinchus milii) genome.</title>
        <authorList>
            <person name="Venkatesh B."/>
            <person name="Kirkness E.F."/>
            <person name="Loh Y.H."/>
            <person name="Halpern A.L."/>
            <person name="Lee A.P."/>
            <person name="Johnson J."/>
            <person name="Dandona N."/>
            <person name="Viswanathan L.D."/>
            <person name="Tay A."/>
            <person name="Venter J.C."/>
            <person name="Strausberg R.L."/>
            <person name="Brenner S."/>
        </authorList>
    </citation>
    <scope>NUCLEOTIDE SEQUENCE [LARGE SCALE GENOMIC DNA]</scope>
</reference>
<sequence length="353" mass="39659">MLWVVLGLCLGVSLGVSGQTTRRGRRVCWKEQLQVPLAYNESFIHPMYTPYITLCEGQRICSTYRTIYKVSFRQVQKEVLQTVYHCCPGWRKRLPHSTTCDLAVCSKLCQNGGTCSKPNTCVCRPGWGGKYCTIDVDECRAPIRLCAQRCANTLGSYKCDCLPGYTLGADGRDCVRSETSRPPAPATPAAPPGGKELDGGGSNEVQELRTRLDILEQKMDWTLNTFQKLILTASDETDLDDPMSLENTRNLISQFQQLDRIDSLSEQIAFLEERLSDSCECQLGGLCFADSMCVCVCVCSRGYFRPLMLHFAHKIFSPFTVYSVKCFETSRRLNKMLYQIQGLLLLSLLLLLL</sequence>
<dbReference type="SMART" id="SM00179">
    <property type="entry name" value="EGF_CA"/>
    <property type="match status" value="1"/>
</dbReference>
<evidence type="ECO:0000259" key="11">
    <source>
        <dbReference type="PROSITE" id="PS51041"/>
    </source>
</evidence>
<reference evidence="13" key="1">
    <citation type="journal article" date="2006" name="Science">
        <title>Ancient noncoding elements conserved in the human genome.</title>
        <authorList>
            <person name="Venkatesh B."/>
            <person name="Kirkness E.F."/>
            <person name="Loh Y.H."/>
            <person name="Halpern A.L."/>
            <person name="Lee A.P."/>
            <person name="Johnson J."/>
            <person name="Dandona N."/>
            <person name="Viswanathan L.D."/>
            <person name="Tay A."/>
            <person name="Venter J.C."/>
            <person name="Strausberg R.L."/>
            <person name="Brenner S."/>
        </authorList>
    </citation>
    <scope>NUCLEOTIDE SEQUENCE [LARGE SCALE GENOMIC DNA]</scope>
</reference>
<dbReference type="Pfam" id="PF07546">
    <property type="entry name" value="EMI"/>
    <property type="match status" value="1"/>
</dbReference>
<evidence type="ECO:0000259" key="10">
    <source>
        <dbReference type="PROSITE" id="PS50026"/>
    </source>
</evidence>
<dbReference type="CDD" id="cd00054">
    <property type="entry name" value="EGF_CA"/>
    <property type="match status" value="1"/>
</dbReference>
<dbReference type="GO" id="GO:0005576">
    <property type="term" value="C:extracellular region"/>
    <property type="evidence" value="ECO:0007669"/>
    <property type="project" value="TreeGrafter"/>
</dbReference>
<dbReference type="GO" id="GO:0005509">
    <property type="term" value="F:calcium ion binding"/>
    <property type="evidence" value="ECO:0007669"/>
    <property type="project" value="InterPro"/>
</dbReference>
<feature type="disulfide bond" evidence="7">
    <location>
        <begin position="123"/>
        <end position="132"/>
    </location>
</feature>
<dbReference type="InterPro" id="IPR050969">
    <property type="entry name" value="Dev_Signal_Modulators"/>
</dbReference>
<dbReference type="GO" id="GO:0009986">
    <property type="term" value="C:cell surface"/>
    <property type="evidence" value="ECO:0007669"/>
    <property type="project" value="TreeGrafter"/>
</dbReference>
<proteinExistence type="predicted"/>
<protein>
    <recommendedName>
        <fullName evidence="14">EGF-like domain-containing protein</fullName>
    </recommendedName>
</protein>
<dbReference type="InterPro" id="IPR001881">
    <property type="entry name" value="EGF-like_Ca-bd_dom"/>
</dbReference>
<dbReference type="InterPro" id="IPR013032">
    <property type="entry name" value="EGF-like_CS"/>
</dbReference>
<keyword evidence="5" id="KW-0175">Coiled coil</keyword>
<evidence type="ECO:0000256" key="7">
    <source>
        <dbReference type="PROSITE-ProRule" id="PRU00076"/>
    </source>
</evidence>
<dbReference type="Proteomes" id="UP000314986">
    <property type="component" value="Unassembled WGS sequence"/>
</dbReference>
<keyword evidence="2 9" id="KW-0732">Signal</keyword>
<dbReference type="PANTHER" id="PTHR14949:SF56">
    <property type="entry name" value="EGF-LIKE-DOMAIN, MULTIPLE 7"/>
    <property type="match status" value="1"/>
</dbReference>
<feature type="domain" description="EGF-like" evidence="10">
    <location>
        <begin position="101"/>
        <end position="133"/>
    </location>
</feature>
<dbReference type="PROSITE" id="PS50026">
    <property type="entry name" value="EGF_3"/>
    <property type="match status" value="2"/>
</dbReference>
<keyword evidence="4" id="KW-0106">Calcium</keyword>
<accession>A0A4W3IE65</accession>
<dbReference type="GO" id="GO:0005102">
    <property type="term" value="F:signaling receptor binding"/>
    <property type="evidence" value="ECO:0007669"/>
    <property type="project" value="TreeGrafter"/>
</dbReference>
<feature type="signal peptide" evidence="9">
    <location>
        <begin position="1"/>
        <end position="18"/>
    </location>
</feature>
<dbReference type="Pfam" id="PF12661">
    <property type="entry name" value="hEGF"/>
    <property type="match status" value="1"/>
</dbReference>
<dbReference type="Pfam" id="PF07645">
    <property type="entry name" value="EGF_CA"/>
    <property type="match status" value="1"/>
</dbReference>
<feature type="domain" description="EGF-like" evidence="10">
    <location>
        <begin position="135"/>
        <end position="175"/>
    </location>
</feature>
<dbReference type="PROSITE" id="PS51041">
    <property type="entry name" value="EMI"/>
    <property type="match status" value="1"/>
</dbReference>
<organism evidence="12 13">
    <name type="scientific">Callorhinchus milii</name>
    <name type="common">Ghost shark</name>
    <dbReference type="NCBI Taxonomy" id="7868"/>
    <lineage>
        <taxon>Eukaryota</taxon>
        <taxon>Metazoa</taxon>
        <taxon>Chordata</taxon>
        <taxon>Craniata</taxon>
        <taxon>Vertebrata</taxon>
        <taxon>Chondrichthyes</taxon>
        <taxon>Holocephali</taxon>
        <taxon>Chimaeriformes</taxon>
        <taxon>Callorhinchidae</taxon>
        <taxon>Callorhinchus</taxon>
    </lineage>
</organism>
<dbReference type="PROSITE" id="PS01187">
    <property type="entry name" value="EGF_CA"/>
    <property type="match status" value="1"/>
</dbReference>
<feature type="compositionally biased region" description="Pro residues" evidence="8">
    <location>
        <begin position="182"/>
        <end position="191"/>
    </location>
</feature>
<dbReference type="FunFam" id="2.10.25.10:FF:000010">
    <property type="entry name" value="Pro-epidermal growth factor"/>
    <property type="match status" value="1"/>
</dbReference>
<dbReference type="PROSITE" id="PS01186">
    <property type="entry name" value="EGF_2"/>
    <property type="match status" value="2"/>
</dbReference>
<dbReference type="PROSITE" id="PS00010">
    <property type="entry name" value="ASX_HYDROXYL"/>
    <property type="match status" value="1"/>
</dbReference>
<evidence type="ECO:0000256" key="3">
    <source>
        <dbReference type="ARBA" id="ARBA00022737"/>
    </source>
</evidence>
<reference evidence="13" key="3">
    <citation type="journal article" date="2014" name="Nature">
        <title>Elephant shark genome provides unique insights into gnathostome evolution.</title>
        <authorList>
            <consortium name="International Elephant Shark Genome Sequencing Consortium"/>
            <person name="Venkatesh B."/>
            <person name="Lee A.P."/>
            <person name="Ravi V."/>
            <person name="Maurya A.K."/>
            <person name="Lian M.M."/>
            <person name="Swann J.B."/>
            <person name="Ohta Y."/>
            <person name="Flajnik M.F."/>
            <person name="Sutoh Y."/>
            <person name="Kasahara M."/>
            <person name="Hoon S."/>
            <person name="Gangu V."/>
            <person name="Roy S.W."/>
            <person name="Irimia M."/>
            <person name="Korzh V."/>
            <person name="Kondrychyn I."/>
            <person name="Lim Z.W."/>
            <person name="Tay B.H."/>
            <person name="Tohari S."/>
            <person name="Kong K.W."/>
            <person name="Ho S."/>
            <person name="Lorente-Galdos B."/>
            <person name="Quilez J."/>
            <person name="Marques-Bonet T."/>
            <person name="Raney B.J."/>
            <person name="Ingham P.W."/>
            <person name="Tay A."/>
            <person name="Hillier L.W."/>
            <person name="Minx P."/>
            <person name="Boehm T."/>
            <person name="Wilson R.K."/>
            <person name="Brenner S."/>
            <person name="Warren W.C."/>
        </authorList>
    </citation>
    <scope>NUCLEOTIDE SEQUENCE [LARGE SCALE GENOMIC DNA]</scope>
</reference>
<keyword evidence="13" id="KW-1185">Reference proteome</keyword>
<evidence type="ECO:0000256" key="8">
    <source>
        <dbReference type="SAM" id="MobiDB-lite"/>
    </source>
</evidence>
<keyword evidence="1 7" id="KW-0245">EGF-like domain</keyword>
<name>A0A4W3IE65_CALMI</name>
<dbReference type="InterPro" id="IPR018097">
    <property type="entry name" value="EGF_Ca-bd_CS"/>
</dbReference>
<dbReference type="AlphaFoldDB" id="A0A4W3IE65"/>
<evidence type="ECO:0000313" key="12">
    <source>
        <dbReference type="Ensembl" id="ENSCMIP00000027092.1"/>
    </source>
</evidence>
<dbReference type="Gene3D" id="2.10.25.10">
    <property type="entry name" value="Laminin"/>
    <property type="match status" value="2"/>
</dbReference>
<dbReference type="SMART" id="SM00181">
    <property type="entry name" value="EGF"/>
    <property type="match status" value="2"/>
</dbReference>
<keyword evidence="6 7" id="KW-1015">Disulfide bond</keyword>
<dbReference type="GeneTree" id="ENSGT00940000160015"/>
<reference evidence="12" key="5">
    <citation type="submission" date="2025-09" db="UniProtKB">
        <authorList>
            <consortium name="Ensembl"/>
        </authorList>
    </citation>
    <scope>IDENTIFICATION</scope>
</reference>
<feature type="chain" id="PRO_5021376045" description="EGF-like domain-containing protein" evidence="9">
    <location>
        <begin position="19"/>
        <end position="353"/>
    </location>
</feature>